<dbReference type="OrthoDB" id="9773060at2"/>
<evidence type="ECO:0000256" key="6">
    <source>
        <dbReference type="ARBA" id="ARBA00023125"/>
    </source>
</evidence>
<proteinExistence type="inferred from homology"/>
<comment type="similarity">
    <text evidence="1">Belongs to the N(4)/N(6)-methyltransferase family. N(4) subfamily.</text>
</comment>
<gene>
    <name evidence="10" type="ORF">NHP190020_02300</name>
    <name evidence="11" type="ORF">SNTW_02840</name>
</gene>
<accession>A0A6J4CVX3</accession>
<feature type="domain" description="DNA methylase N-4/N-6" evidence="9">
    <location>
        <begin position="160"/>
        <end position="382"/>
    </location>
</feature>
<dbReference type="GO" id="GO:0015667">
    <property type="term" value="F:site-specific DNA-methyltransferase (cytosine-N4-specific) activity"/>
    <property type="evidence" value="ECO:0007669"/>
    <property type="project" value="UniProtKB-EC"/>
</dbReference>
<evidence type="ECO:0000256" key="2">
    <source>
        <dbReference type="ARBA" id="ARBA00022603"/>
    </source>
</evidence>
<keyword evidence="6" id="KW-0238">DNA-binding</keyword>
<evidence type="ECO:0000313" key="10">
    <source>
        <dbReference type="EMBL" id="BCD45191.1"/>
    </source>
</evidence>
<dbReference type="GO" id="GO:0003677">
    <property type="term" value="F:DNA binding"/>
    <property type="evidence" value="ECO:0007669"/>
    <property type="project" value="UniProtKB-KW"/>
</dbReference>
<name>A0A6J4CVX3_9HELI</name>
<dbReference type="Pfam" id="PF01555">
    <property type="entry name" value="N6_N4_Mtase"/>
    <property type="match status" value="1"/>
</dbReference>
<keyword evidence="3 11" id="KW-0808">Transferase</keyword>
<dbReference type="Proteomes" id="UP000509742">
    <property type="component" value="Chromosome"/>
</dbReference>
<dbReference type="Gene3D" id="3.40.50.150">
    <property type="entry name" value="Vaccinia Virus protein VP39"/>
    <property type="match status" value="1"/>
</dbReference>
<dbReference type="InterPro" id="IPR029063">
    <property type="entry name" value="SAM-dependent_MTases_sf"/>
</dbReference>
<dbReference type="GeneID" id="56928135"/>
<evidence type="ECO:0000256" key="4">
    <source>
        <dbReference type="ARBA" id="ARBA00022691"/>
    </source>
</evidence>
<keyword evidence="2 11" id="KW-0489">Methyltransferase</keyword>
<keyword evidence="13" id="KW-1185">Reference proteome</keyword>
<reference evidence="10 13" key="2">
    <citation type="submission" date="2020-04" db="EMBL/GenBank/DDBJ databases">
        <title>Genomic analysis of gastric non-Helicobacter pylori Helicobacters isolated in Japan.</title>
        <authorList>
            <person name="Suzuki M."/>
            <person name="Rimbara E."/>
        </authorList>
    </citation>
    <scope>NUCLEOTIDE SEQUENCE [LARGE SCALE GENOMIC DNA]</scope>
    <source>
        <strain evidence="10 13">NHP19-0020</strain>
    </source>
</reference>
<evidence type="ECO:0000259" key="9">
    <source>
        <dbReference type="Pfam" id="PF01555"/>
    </source>
</evidence>
<dbReference type="RefSeq" id="WP_064430215.1">
    <property type="nucleotide sequence ID" value="NZ_AP019774.1"/>
</dbReference>
<dbReference type="REBASE" id="397253">
    <property type="entry name" value="M.Hpy4003ORF2820P"/>
</dbReference>
<evidence type="ECO:0000313" key="13">
    <source>
        <dbReference type="Proteomes" id="UP000509742"/>
    </source>
</evidence>
<keyword evidence="5" id="KW-0680">Restriction system</keyword>
<comment type="catalytic activity">
    <reaction evidence="7">
        <text>a 2'-deoxycytidine in DNA + S-adenosyl-L-methionine = an N(4)-methyl-2'-deoxycytidine in DNA + S-adenosyl-L-homocysteine + H(+)</text>
        <dbReference type="Rhea" id="RHEA:16857"/>
        <dbReference type="Rhea" id="RHEA-COMP:11369"/>
        <dbReference type="Rhea" id="RHEA-COMP:13674"/>
        <dbReference type="ChEBI" id="CHEBI:15378"/>
        <dbReference type="ChEBI" id="CHEBI:57856"/>
        <dbReference type="ChEBI" id="CHEBI:59789"/>
        <dbReference type="ChEBI" id="CHEBI:85452"/>
        <dbReference type="ChEBI" id="CHEBI:137933"/>
        <dbReference type="EC" id="2.1.1.113"/>
    </reaction>
</comment>
<dbReference type="SUPFAM" id="SSF53335">
    <property type="entry name" value="S-adenosyl-L-methionine-dependent methyltransferases"/>
    <property type="match status" value="1"/>
</dbReference>
<dbReference type="InterPro" id="IPR002941">
    <property type="entry name" value="DNA_methylase_N4/N6"/>
</dbReference>
<evidence type="ECO:0000256" key="5">
    <source>
        <dbReference type="ARBA" id="ARBA00022747"/>
    </source>
</evidence>
<evidence type="ECO:0000313" key="12">
    <source>
        <dbReference type="Proteomes" id="UP000317935"/>
    </source>
</evidence>
<protein>
    <recommendedName>
        <fullName evidence="8">Methyltransferase</fullName>
        <ecNumber evidence="8">2.1.1.-</ecNumber>
    </recommendedName>
</protein>
<dbReference type="AlphaFoldDB" id="A0A6J4CVX3"/>
<dbReference type="PROSITE" id="PS00093">
    <property type="entry name" value="N4_MTASE"/>
    <property type="match status" value="1"/>
</dbReference>
<reference evidence="11 12" key="1">
    <citation type="submission" date="2019-06" db="EMBL/GenBank/DDBJ databases">
        <title>Complete genome sequence of Helicobacter suis SNTW101c.</title>
        <authorList>
            <person name="Rimbara E."/>
            <person name="Suzuki M."/>
            <person name="Matsui H."/>
            <person name="Nakamura M."/>
            <person name="Mori S."/>
            <person name="Shibayama K."/>
        </authorList>
    </citation>
    <scope>NUCLEOTIDE SEQUENCE [LARGE SCALE GENOMIC DNA]</scope>
    <source>
        <strain evidence="11 12">SNTW101c</strain>
    </source>
</reference>
<sequence length="391" mass="45880">MNNPTKKSKSLFEPLTIEFIKKLGAEKSDTNLYLLMELFKKDGVEIGIKREIVSSIGRQKDNDAIFAFLNQEALKGWCVDICCQMLRTCLYKAKQDSRFIALRDKILKHYDNEVMHKMVAYHEFRQNKHSLKKQSPQIKRPTLLVGDNRLTLNKIRQGQIQLVFTSPPYYNARTYSSYKNYKEYLKQMQESLAQAYRILEEGRFIIINVSPVIVKRAGREFESIRYPIHFDFHSILVQSGFYFIDEIIWIKPEVCVPNRIAGYLQTKRPLSYKPNCITESLLVYRKNTPFLLDRNMKRYNKRLKNDGAVDSTNCWFITPKSDKDHPAVFPEELVARVLKYYSFEGDVVCDPFAGSGTLARVAQRMKRIALLCEQNEEFVKRLKREGFFELR</sequence>
<organism evidence="11 12">
    <name type="scientific">Helicobacter suis</name>
    <dbReference type="NCBI Taxonomy" id="104628"/>
    <lineage>
        <taxon>Bacteria</taxon>
        <taxon>Pseudomonadati</taxon>
        <taxon>Campylobacterota</taxon>
        <taxon>Epsilonproteobacteria</taxon>
        <taxon>Campylobacterales</taxon>
        <taxon>Helicobacteraceae</taxon>
        <taxon>Helicobacter</taxon>
    </lineage>
</organism>
<keyword evidence="4" id="KW-0949">S-adenosyl-L-methionine</keyword>
<evidence type="ECO:0000256" key="8">
    <source>
        <dbReference type="RuleBase" id="RU362026"/>
    </source>
</evidence>
<evidence type="ECO:0000256" key="7">
    <source>
        <dbReference type="ARBA" id="ARBA00049120"/>
    </source>
</evidence>
<evidence type="ECO:0000313" key="11">
    <source>
        <dbReference type="EMBL" id="BCD69639.1"/>
    </source>
</evidence>
<dbReference type="GO" id="GO:0008170">
    <property type="term" value="F:N-methyltransferase activity"/>
    <property type="evidence" value="ECO:0007669"/>
    <property type="project" value="InterPro"/>
</dbReference>
<dbReference type="Proteomes" id="UP000317935">
    <property type="component" value="Chromosome"/>
</dbReference>
<evidence type="ECO:0000256" key="3">
    <source>
        <dbReference type="ARBA" id="ARBA00022679"/>
    </source>
</evidence>
<dbReference type="PRINTS" id="PR00508">
    <property type="entry name" value="S21N4MTFRASE"/>
</dbReference>
<dbReference type="InterPro" id="IPR017985">
    <property type="entry name" value="MeTrfase_CN4_CS"/>
</dbReference>
<dbReference type="EMBL" id="AP023036">
    <property type="protein sequence ID" value="BCD45191.1"/>
    <property type="molecule type" value="Genomic_DNA"/>
</dbReference>
<dbReference type="EC" id="2.1.1.-" evidence="8"/>
<dbReference type="EMBL" id="AP019774">
    <property type="protein sequence ID" value="BCD69639.1"/>
    <property type="molecule type" value="Genomic_DNA"/>
</dbReference>
<dbReference type="InterPro" id="IPR001091">
    <property type="entry name" value="RM_Methyltransferase"/>
</dbReference>
<dbReference type="GO" id="GO:0009307">
    <property type="term" value="P:DNA restriction-modification system"/>
    <property type="evidence" value="ECO:0007669"/>
    <property type="project" value="UniProtKB-KW"/>
</dbReference>
<evidence type="ECO:0000256" key="1">
    <source>
        <dbReference type="ARBA" id="ARBA00010203"/>
    </source>
</evidence>
<dbReference type="GO" id="GO:0032259">
    <property type="term" value="P:methylation"/>
    <property type="evidence" value="ECO:0007669"/>
    <property type="project" value="UniProtKB-KW"/>
</dbReference>